<gene>
    <name evidence="3" type="ORF">C8N40_101554</name>
</gene>
<name>A0A2T5YTV5_9BACT</name>
<dbReference type="AlphaFoldDB" id="A0A2T5YTV5"/>
<dbReference type="InterPro" id="IPR025513">
    <property type="entry name" value="DUF4401"/>
</dbReference>
<proteinExistence type="predicted"/>
<feature type="domain" description="DUF4401" evidence="2">
    <location>
        <begin position="46"/>
        <end position="350"/>
    </location>
</feature>
<feature type="transmembrane region" description="Helical" evidence="1">
    <location>
        <begin position="334"/>
        <end position="353"/>
    </location>
</feature>
<feature type="transmembrane region" description="Helical" evidence="1">
    <location>
        <begin position="48"/>
        <end position="68"/>
    </location>
</feature>
<evidence type="ECO:0000313" key="4">
    <source>
        <dbReference type="Proteomes" id="UP000244225"/>
    </source>
</evidence>
<feature type="transmembrane region" description="Helical" evidence="1">
    <location>
        <begin position="74"/>
        <end position="92"/>
    </location>
</feature>
<accession>A0A2T5YTV5</accession>
<evidence type="ECO:0000259" key="2">
    <source>
        <dbReference type="Pfam" id="PF14351"/>
    </source>
</evidence>
<dbReference type="RefSeq" id="WP_108210248.1">
    <property type="nucleotide sequence ID" value="NZ_QBKI01000001.1"/>
</dbReference>
<keyword evidence="4" id="KW-1185">Reference proteome</keyword>
<organism evidence="3 4">
    <name type="scientific">Pontibacter mucosus</name>
    <dbReference type="NCBI Taxonomy" id="1649266"/>
    <lineage>
        <taxon>Bacteria</taxon>
        <taxon>Pseudomonadati</taxon>
        <taxon>Bacteroidota</taxon>
        <taxon>Cytophagia</taxon>
        <taxon>Cytophagales</taxon>
        <taxon>Hymenobacteraceae</taxon>
        <taxon>Pontibacter</taxon>
    </lineage>
</organism>
<reference evidence="3 4" key="1">
    <citation type="submission" date="2018-04" db="EMBL/GenBank/DDBJ databases">
        <title>Genomic Encyclopedia of Archaeal and Bacterial Type Strains, Phase II (KMG-II): from individual species to whole genera.</title>
        <authorList>
            <person name="Goeker M."/>
        </authorList>
    </citation>
    <scope>NUCLEOTIDE SEQUENCE [LARGE SCALE GENOMIC DNA]</scope>
    <source>
        <strain evidence="3 4">DSM 100162</strain>
    </source>
</reference>
<keyword evidence="1" id="KW-1133">Transmembrane helix</keyword>
<evidence type="ECO:0000313" key="3">
    <source>
        <dbReference type="EMBL" id="PTX22726.1"/>
    </source>
</evidence>
<feature type="transmembrane region" description="Helical" evidence="1">
    <location>
        <begin position="99"/>
        <end position="119"/>
    </location>
</feature>
<comment type="caution">
    <text evidence="3">The sequence shown here is derived from an EMBL/GenBank/DDBJ whole genome shotgun (WGS) entry which is preliminary data.</text>
</comment>
<feature type="transmembrane region" description="Helical" evidence="1">
    <location>
        <begin position="236"/>
        <end position="256"/>
    </location>
</feature>
<evidence type="ECO:0000256" key="1">
    <source>
        <dbReference type="SAM" id="Phobius"/>
    </source>
</evidence>
<feature type="transmembrane region" description="Helical" evidence="1">
    <location>
        <begin position="202"/>
        <end position="224"/>
    </location>
</feature>
<dbReference type="Proteomes" id="UP000244225">
    <property type="component" value="Unassembled WGS sequence"/>
</dbReference>
<keyword evidence="1" id="KW-0472">Membrane</keyword>
<feature type="transmembrane region" description="Helical" evidence="1">
    <location>
        <begin position="268"/>
        <end position="300"/>
    </location>
</feature>
<keyword evidence="1" id="KW-0812">Transmembrane</keyword>
<feature type="transmembrane region" description="Helical" evidence="1">
    <location>
        <begin position="173"/>
        <end position="190"/>
    </location>
</feature>
<protein>
    <submittedName>
        <fullName evidence="3">Uncharacterized protein DUF4401</fullName>
    </submittedName>
</protein>
<dbReference type="Pfam" id="PF14351">
    <property type="entry name" value="DUF4401"/>
    <property type="match status" value="1"/>
</dbReference>
<dbReference type="EMBL" id="QBKI01000001">
    <property type="protein sequence ID" value="PTX22726.1"/>
    <property type="molecule type" value="Genomic_DNA"/>
</dbReference>
<sequence>MVNNDNTPLDALLQEIAQEQPGFTYDRDSMVAENTFTASLLKRVPMKALSILGGLLGMSTFIGFLLAAGLYNSGFGMLFFGLCCLVGAELLIRTNKEGAGDSIGVSLYITGYALLAVGVGQLTDGITGAALALACASVVAIAVSVSAMGVFIAVLVLNGSLLSLIFSHEVYPLTHGLIALLALVLTYLSLNEARLIAASRRFALVLGPVRMGVIFSLVITLALFVHQKFFSTTITYFWVSSLILIACLLLLVYRVLRDVVIFSPKTKLVIYTCAVLLLAPFILTPSVPGALLILLASFYIGHKPGFWVGLLALAYFIILYYYDLNMTLLAKSGVLVASGLLFLGGFILLNNYLKSHVD</sequence>
<dbReference type="OrthoDB" id="674818at2"/>
<feature type="transmembrane region" description="Helical" evidence="1">
    <location>
        <begin position="306"/>
        <end position="322"/>
    </location>
</feature>